<dbReference type="GO" id="GO:0005524">
    <property type="term" value="F:ATP binding"/>
    <property type="evidence" value="ECO:0007669"/>
    <property type="project" value="UniProtKB-UniRule"/>
</dbReference>
<evidence type="ECO:0000256" key="4">
    <source>
        <dbReference type="ARBA" id="ARBA00022679"/>
    </source>
</evidence>
<keyword evidence="6 12" id="KW-0547">Nucleotide-binding</keyword>
<protein>
    <recommendedName>
        <fullName evidence="3 12">Thymidylate kinase</fullName>
        <ecNumber evidence="2 12">2.7.4.9</ecNumber>
    </recommendedName>
    <alternativeName>
        <fullName evidence="9 12">dTMP kinase</fullName>
    </alternativeName>
</protein>
<dbReference type="GO" id="GO:0004798">
    <property type="term" value="F:dTMP kinase activity"/>
    <property type="evidence" value="ECO:0007669"/>
    <property type="project" value="UniProtKB-UniRule"/>
</dbReference>
<evidence type="ECO:0000256" key="2">
    <source>
        <dbReference type="ARBA" id="ARBA00012980"/>
    </source>
</evidence>
<dbReference type="PROSITE" id="PS01331">
    <property type="entry name" value="THYMIDYLATE_KINASE"/>
    <property type="match status" value="1"/>
</dbReference>
<dbReference type="HAMAP" id="MF_00165">
    <property type="entry name" value="Thymidylate_kinase"/>
    <property type="match status" value="1"/>
</dbReference>
<evidence type="ECO:0000259" key="13">
    <source>
        <dbReference type="Pfam" id="PF02223"/>
    </source>
</evidence>
<dbReference type="RefSeq" id="WP_340330908.1">
    <property type="nucleotide sequence ID" value="NZ_JAZHOF010000007.1"/>
</dbReference>
<reference evidence="14 15" key="1">
    <citation type="submission" date="2024-02" db="EMBL/GenBank/DDBJ databases">
        <title>Genome analysis and characterization of Microbaculum marinisediminis sp. nov., isolated from marine sediment.</title>
        <authorList>
            <person name="Du Z.-J."/>
            <person name="Ye Y.-Q."/>
            <person name="Zhang Z.-R."/>
            <person name="Yuan S.-M."/>
            <person name="Zhang X.-Y."/>
        </authorList>
    </citation>
    <scope>NUCLEOTIDE SEQUENCE [LARGE SCALE GENOMIC DNA]</scope>
    <source>
        <strain evidence="14 15">SDUM1044001</strain>
    </source>
</reference>
<evidence type="ECO:0000256" key="1">
    <source>
        <dbReference type="ARBA" id="ARBA00009776"/>
    </source>
</evidence>
<dbReference type="GO" id="GO:0006227">
    <property type="term" value="P:dUDP biosynthetic process"/>
    <property type="evidence" value="ECO:0007669"/>
    <property type="project" value="TreeGrafter"/>
</dbReference>
<dbReference type="AlphaFoldDB" id="A0AAW9RHN8"/>
<evidence type="ECO:0000256" key="3">
    <source>
        <dbReference type="ARBA" id="ARBA00017144"/>
    </source>
</evidence>
<dbReference type="Pfam" id="PF02223">
    <property type="entry name" value="Thymidylate_kin"/>
    <property type="match status" value="1"/>
</dbReference>
<dbReference type="InterPro" id="IPR018095">
    <property type="entry name" value="Thymidylate_kin_CS"/>
</dbReference>
<dbReference type="GO" id="GO:0006233">
    <property type="term" value="P:dTDP biosynthetic process"/>
    <property type="evidence" value="ECO:0007669"/>
    <property type="project" value="InterPro"/>
</dbReference>
<organism evidence="14 15">
    <name type="scientific">Microbaculum marinum</name>
    <dbReference type="NCBI Taxonomy" id="1764581"/>
    <lineage>
        <taxon>Bacteria</taxon>
        <taxon>Pseudomonadati</taxon>
        <taxon>Pseudomonadota</taxon>
        <taxon>Alphaproteobacteria</taxon>
        <taxon>Hyphomicrobiales</taxon>
        <taxon>Tepidamorphaceae</taxon>
        <taxon>Microbaculum</taxon>
    </lineage>
</organism>
<sequence>MALGKFITFEGGEGTGKSTQLKRLSERLRKSGIDVVTTREPGGTPGAEIIRRTILSGRVARLGPFAEALLMNAARDDHLNEVIRPALVSGSWVLCDRFADSTRAYQGTLGGVDSALLKALEKSVVGDDMPDLTLILDLDPEIGLTRARAATAAEAGEGASDRFEKEDIEQHRKLRQAFLDIARDEPDRCVLIDANRTVDEVAASIWEVVTDRLDVAADETNDSTADR</sequence>
<dbReference type="NCBIfam" id="TIGR00041">
    <property type="entry name" value="DTMP_kinase"/>
    <property type="match status" value="1"/>
</dbReference>
<dbReference type="FunFam" id="3.40.50.300:FF:000225">
    <property type="entry name" value="Thymidylate kinase"/>
    <property type="match status" value="1"/>
</dbReference>
<evidence type="ECO:0000256" key="11">
    <source>
        <dbReference type="ARBA" id="ARBA00057735"/>
    </source>
</evidence>
<dbReference type="InterPro" id="IPR027417">
    <property type="entry name" value="P-loop_NTPase"/>
</dbReference>
<dbReference type="SUPFAM" id="SSF52540">
    <property type="entry name" value="P-loop containing nucleoside triphosphate hydrolases"/>
    <property type="match status" value="1"/>
</dbReference>
<gene>
    <name evidence="12 14" type="primary">tmk</name>
    <name evidence="14" type="ORF">V3328_17070</name>
</gene>
<feature type="domain" description="Thymidylate kinase-like" evidence="13">
    <location>
        <begin position="9"/>
        <end position="205"/>
    </location>
</feature>
<dbReference type="GO" id="GO:0006235">
    <property type="term" value="P:dTTP biosynthetic process"/>
    <property type="evidence" value="ECO:0007669"/>
    <property type="project" value="UniProtKB-UniRule"/>
</dbReference>
<dbReference type="PANTHER" id="PTHR10344:SF4">
    <property type="entry name" value="UMP-CMP KINASE 2, MITOCHONDRIAL"/>
    <property type="match status" value="1"/>
</dbReference>
<evidence type="ECO:0000256" key="7">
    <source>
        <dbReference type="ARBA" id="ARBA00022777"/>
    </source>
</evidence>
<dbReference type="InterPro" id="IPR039430">
    <property type="entry name" value="Thymidylate_kin-like_dom"/>
</dbReference>
<dbReference type="PANTHER" id="PTHR10344">
    <property type="entry name" value="THYMIDYLATE KINASE"/>
    <property type="match status" value="1"/>
</dbReference>
<evidence type="ECO:0000256" key="12">
    <source>
        <dbReference type="HAMAP-Rule" id="MF_00165"/>
    </source>
</evidence>
<dbReference type="InterPro" id="IPR018094">
    <property type="entry name" value="Thymidylate_kinase"/>
</dbReference>
<keyword evidence="5 12" id="KW-0545">Nucleotide biosynthesis</keyword>
<evidence type="ECO:0000313" key="14">
    <source>
        <dbReference type="EMBL" id="MEJ8573207.1"/>
    </source>
</evidence>
<name>A0AAW9RHN8_9HYPH</name>
<comment type="catalytic activity">
    <reaction evidence="10 12">
        <text>dTMP + ATP = dTDP + ADP</text>
        <dbReference type="Rhea" id="RHEA:13517"/>
        <dbReference type="ChEBI" id="CHEBI:30616"/>
        <dbReference type="ChEBI" id="CHEBI:58369"/>
        <dbReference type="ChEBI" id="CHEBI:63528"/>
        <dbReference type="ChEBI" id="CHEBI:456216"/>
        <dbReference type="EC" id="2.7.4.9"/>
    </reaction>
</comment>
<comment type="function">
    <text evidence="11 12">Phosphorylation of dTMP to form dTDP in both de novo and salvage pathways of dTTP synthesis.</text>
</comment>
<keyword evidence="4 12" id="KW-0808">Transferase</keyword>
<evidence type="ECO:0000256" key="5">
    <source>
        <dbReference type="ARBA" id="ARBA00022727"/>
    </source>
</evidence>
<evidence type="ECO:0000256" key="6">
    <source>
        <dbReference type="ARBA" id="ARBA00022741"/>
    </source>
</evidence>
<keyword evidence="8 12" id="KW-0067">ATP-binding</keyword>
<evidence type="ECO:0000256" key="9">
    <source>
        <dbReference type="ARBA" id="ARBA00029962"/>
    </source>
</evidence>
<dbReference type="Proteomes" id="UP001378188">
    <property type="component" value="Unassembled WGS sequence"/>
</dbReference>
<keyword evidence="15" id="KW-1185">Reference proteome</keyword>
<evidence type="ECO:0000256" key="8">
    <source>
        <dbReference type="ARBA" id="ARBA00022840"/>
    </source>
</evidence>
<dbReference type="CDD" id="cd01672">
    <property type="entry name" value="TMPK"/>
    <property type="match status" value="1"/>
</dbReference>
<feature type="binding site" evidence="12">
    <location>
        <begin position="11"/>
        <end position="18"/>
    </location>
    <ligand>
        <name>ATP</name>
        <dbReference type="ChEBI" id="CHEBI:30616"/>
    </ligand>
</feature>
<accession>A0AAW9RHN8</accession>
<evidence type="ECO:0000313" key="15">
    <source>
        <dbReference type="Proteomes" id="UP001378188"/>
    </source>
</evidence>
<comment type="caution">
    <text evidence="14">The sequence shown here is derived from an EMBL/GenBank/DDBJ whole genome shotgun (WGS) entry which is preliminary data.</text>
</comment>
<dbReference type="GO" id="GO:0005829">
    <property type="term" value="C:cytosol"/>
    <property type="evidence" value="ECO:0007669"/>
    <property type="project" value="TreeGrafter"/>
</dbReference>
<dbReference type="EC" id="2.7.4.9" evidence="2 12"/>
<dbReference type="Gene3D" id="3.40.50.300">
    <property type="entry name" value="P-loop containing nucleotide triphosphate hydrolases"/>
    <property type="match status" value="1"/>
</dbReference>
<dbReference type="EMBL" id="JAZHOF010000007">
    <property type="protein sequence ID" value="MEJ8573207.1"/>
    <property type="molecule type" value="Genomic_DNA"/>
</dbReference>
<proteinExistence type="inferred from homology"/>
<comment type="similarity">
    <text evidence="1 12">Belongs to the thymidylate kinase family.</text>
</comment>
<evidence type="ECO:0000256" key="10">
    <source>
        <dbReference type="ARBA" id="ARBA00048743"/>
    </source>
</evidence>
<keyword evidence="7 12" id="KW-0418">Kinase</keyword>